<dbReference type="Proteomes" id="UP000663836">
    <property type="component" value="Unassembled WGS sequence"/>
</dbReference>
<dbReference type="InterPro" id="IPR019153">
    <property type="entry name" value="DDRGK_dom-contain"/>
</dbReference>
<evidence type="ECO:0000256" key="6">
    <source>
        <dbReference type="ARBA" id="ARBA00022824"/>
    </source>
</evidence>
<dbReference type="EMBL" id="CAJNOH010001528">
    <property type="protein sequence ID" value="CAF1226830.1"/>
    <property type="molecule type" value="Genomic_DNA"/>
</dbReference>
<name>A0A814Y9R6_9BILA</name>
<dbReference type="EMBL" id="CAJNOO010001844">
    <property type="protein sequence ID" value="CAF1205966.1"/>
    <property type="molecule type" value="Genomic_DNA"/>
</dbReference>
<accession>A0A814Y9R6</accession>
<dbReference type="EMBL" id="CAJNOT010001883">
    <property type="protein sequence ID" value="CAF1259731.1"/>
    <property type="molecule type" value="Genomic_DNA"/>
</dbReference>
<dbReference type="Proteomes" id="UP000663854">
    <property type="component" value="Unassembled WGS sequence"/>
</dbReference>
<reference evidence="11" key="1">
    <citation type="submission" date="2021-02" db="EMBL/GenBank/DDBJ databases">
        <authorList>
            <person name="Nowell W R."/>
        </authorList>
    </citation>
    <scope>NUCLEOTIDE SEQUENCE</scope>
</reference>
<dbReference type="GO" id="GO:0044389">
    <property type="term" value="F:ubiquitin-like protein ligase binding"/>
    <property type="evidence" value="ECO:0007669"/>
    <property type="project" value="TreeGrafter"/>
</dbReference>
<keyword evidence="7" id="KW-1133">Transmembrane helix</keyword>
<dbReference type="Proteomes" id="UP000663870">
    <property type="component" value="Unassembled WGS sequence"/>
</dbReference>
<evidence type="ECO:0000313" key="15">
    <source>
        <dbReference type="EMBL" id="CAF4039303.1"/>
    </source>
</evidence>
<evidence type="ECO:0000256" key="2">
    <source>
        <dbReference type="ARBA" id="ARBA00009829"/>
    </source>
</evidence>
<dbReference type="Gene3D" id="1.10.10.10">
    <property type="entry name" value="Winged helix-like DNA-binding domain superfamily/Winged helix DNA-binding domain"/>
    <property type="match status" value="1"/>
</dbReference>
<evidence type="ECO:0000256" key="8">
    <source>
        <dbReference type="ARBA" id="ARBA00023136"/>
    </source>
</evidence>
<organism evidence="11 16">
    <name type="scientific">Rotaria sordida</name>
    <dbReference type="NCBI Taxonomy" id="392033"/>
    <lineage>
        <taxon>Eukaryota</taxon>
        <taxon>Metazoa</taxon>
        <taxon>Spiralia</taxon>
        <taxon>Gnathifera</taxon>
        <taxon>Rotifera</taxon>
        <taxon>Eurotatoria</taxon>
        <taxon>Bdelloidea</taxon>
        <taxon>Philodinida</taxon>
        <taxon>Philodinidae</taxon>
        <taxon>Rotaria</taxon>
    </lineage>
</organism>
<keyword evidence="17" id="KW-1185">Reference proteome</keyword>
<feature type="compositionally biased region" description="Basic and acidic residues" evidence="9">
    <location>
        <begin position="102"/>
        <end position="162"/>
    </location>
</feature>
<dbReference type="OrthoDB" id="2285710at2759"/>
<keyword evidence="8" id="KW-0472">Membrane</keyword>
<dbReference type="Proteomes" id="UP000663864">
    <property type="component" value="Unassembled WGS sequence"/>
</dbReference>
<evidence type="ECO:0000313" key="12">
    <source>
        <dbReference type="EMBL" id="CAF1259731.1"/>
    </source>
</evidence>
<comment type="caution">
    <text evidence="11">The sequence shown here is derived from an EMBL/GenBank/DDBJ whole genome shotgun (WGS) entry which is preliminary data.</text>
</comment>
<dbReference type="PANTHER" id="PTHR48176:SF1">
    <property type="entry name" value="DDRGK DOMAIN-CONTAINING PROTEIN 1"/>
    <property type="match status" value="1"/>
</dbReference>
<evidence type="ECO:0000256" key="4">
    <source>
        <dbReference type="ARBA" id="ARBA00022692"/>
    </source>
</evidence>
<comment type="similarity">
    <text evidence="2">Belongs to the DDRGK1 family.</text>
</comment>
<dbReference type="EMBL" id="CAJOAX010001844">
    <property type="protein sequence ID" value="CAF3750208.1"/>
    <property type="molecule type" value="Genomic_DNA"/>
</dbReference>
<dbReference type="SMART" id="SM01128">
    <property type="entry name" value="DDRGK"/>
    <property type="match status" value="1"/>
</dbReference>
<dbReference type="SUPFAM" id="SSF46785">
    <property type="entry name" value="Winged helix' DNA-binding domain"/>
    <property type="match status" value="1"/>
</dbReference>
<protein>
    <recommendedName>
        <fullName evidence="3">DDRGK domain-containing protein 1</fullName>
    </recommendedName>
</protein>
<dbReference type="Proteomes" id="UP000663823">
    <property type="component" value="Unassembled WGS sequence"/>
</dbReference>
<evidence type="ECO:0000313" key="11">
    <source>
        <dbReference type="EMBL" id="CAF1226830.1"/>
    </source>
</evidence>
<proteinExistence type="inferred from homology"/>
<keyword evidence="5" id="KW-0833">Ubl conjugation pathway</keyword>
<sequence length="300" mass="35638">MDVILILAIVLLIVFIGALFYAKKHPTEQQQNNREPPPIQRRPIDDNRPRAAQIRRRRQFNPAHGYDAGAQNDNDDADDFDPTTIDDPVDIDPKMGTKKRLKLEAKAEKNRQREQELVERRERKEREEKLAEERRKKELEEEQREKEEQEEERRRKEERERKEYEEYLELKKGFTIDEEGHDQNPDDIDNQSALNQFVEYIKTAKFMYLDELAAQFKLRTQDVIDRLKYLQETGTITGLFDDRGKYIYLTRDEMERVTKAIRQRGRISFSDLSKISNELIDFSGTRTVNDKLLETDDTAS</sequence>
<keyword evidence="6" id="KW-0256">Endoplasmic reticulum</keyword>
<dbReference type="EMBL" id="CAJNOL010002519">
    <property type="protein sequence ID" value="CAF1508254.1"/>
    <property type="molecule type" value="Genomic_DNA"/>
</dbReference>
<gene>
    <name evidence="15" type="ORF">JBS370_LOCUS28407</name>
    <name evidence="13" type="ORF">JXQ802_LOCUS40837</name>
    <name evidence="14" type="ORF">OTI717_LOCUS15535</name>
    <name evidence="11" type="ORF">PYM288_LOCUS26172</name>
    <name evidence="10" type="ORF">RFH988_LOCUS24866</name>
    <name evidence="12" type="ORF">ZHD862_LOCUS25838</name>
</gene>
<evidence type="ECO:0000256" key="1">
    <source>
        <dbReference type="ARBA" id="ARBA00004389"/>
    </source>
</evidence>
<evidence type="ECO:0000256" key="5">
    <source>
        <dbReference type="ARBA" id="ARBA00022786"/>
    </source>
</evidence>
<dbReference type="InterPro" id="IPR036388">
    <property type="entry name" value="WH-like_DNA-bd_sf"/>
</dbReference>
<evidence type="ECO:0000256" key="9">
    <source>
        <dbReference type="SAM" id="MobiDB-lite"/>
    </source>
</evidence>
<dbReference type="FunFam" id="1.10.10.10:FF:000143">
    <property type="entry name" value="DDRGK domain-containing protein 1"/>
    <property type="match status" value="1"/>
</dbReference>
<evidence type="ECO:0000313" key="13">
    <source>
        <dbReference type="EMBL" id="CAF1508254.1"/>
    </source>
</evidence>
<dbReference type="Pfam" id="PF09756">
    <property type="entry name" value="DDRGK"/>
    <property type="match status" value="1"/>
</dbReference>
<evidence type="ECO:0000256" key="7">
    <source>
        <dbReference type="ARBA" id="ARBA00022989"/>
    </source>
</evidence>
<dbReference type="InterPro" id="IPR050899">
    <property type="entry name" value="DDRGK_domain-containing"/>
</dbReference>
<dbReference type="PANTHER" id="PTHR48176">
    <property type="entry name" value="DDRGK DOMAIN-CONTAINING PROTEIN 1"/>
    <property type="match status" value="1"/>
</dbReference>
<dbReference type="EMBL" id="CAJOBD010005690">
    <property type="protein sequence ID" value="CAF4039303.1"/>
    <property type="molecule type" value="Genomic_DNA"/>
</dbReference>
<evidence type="ECO:0000313" key="17">
    <source>
        <dbReference type="Proteomes" id="UP000663870"/>
    </source>
</evidence>
<dbReference type="Proteomes" id="UP000663882">
    <property type="component" value="Unassembled WGS sequence"/>
</dbReference>
<dbReference type="GO" id="GO:0005789">
    <property type="term" value="C:endoplasmic reticulum membrane"/>
    <property type="evidence" value="ECO:0007669"/>
    <property type="project" value="UniProtKB-SubCell"/>
</dbReference>
<keyword evidence="4" id="KW-0812">Transmembrane</keyword>
<dbReference type="InterPro" id="IPR036390">
    <property type="entry name" value="WH_DNA-bd_sf"/>
</dbReference>
<evidence type="ECO:0000256" key="3">
    <source>
        <dbReference type="ARBA" id="ARBA00018218"/>
    </source>
</evidence>
<feature type="region of interest" description="Disordered" evidence="9">
    <location>
        <begin position="26"/>
        <end position="162"/>
    </location>
</feature>
<evidence type="ECO:0000313" key="14">
    <source>
        <dbReference type="EMBL" id="CAF3750208.1"/>
    </source>
</evidence>
<comment type="subcellular location">
    <subcellularLocation>
        <location evidence="1">Endoplasmic reticulum membrane</location>
        <topology evidence="1">Single-pass membrane protein</topology>
    </subcellularLocation>
</comment>
<evidence type="ECO:0000313" key="10">
    <source>
        <dbReference type="EMBL" id="CAF1205966.1"/>
    </source>
</evidence>
<dbReference type="AlphaFoldDB" id="A0A814Y9R6"/>
<evidence type="ECO:0000313" key="16">
    <source>
        <dbReference type="Proteomes" id="UP000663854"/>
    </source>
</evidence>